<keyword evidence="2" id="KW-0812">Transmembrane</keyword>
<name>A0A165E240_EXIGL</name>
<feature type="region of interest" description="Disordered" evidence="1">
    <location>
        <begin position="93"/>
        <end position="152"/>
    </location>
</feature>
<keyword evidence="2" id="KW-0472">Membrane</keyword>
<reference evidence="3 4" key="1">
    <citation type="journal article" date="2016" name="Mol. Biol. Evol.">
        <title>Comparative Genomics of Early-Diverging Mushroom-Forming Fungi Provides Insights into the Origins of Lignocellulose Decay Capabilities.</title>
        <authorList>
            <person name="Nagy L.G."/>
            <person name="Riley R."/>
            <person name="Tritt A."/>
            <person name="Adam C."/>
            <person name="Daum C."/>
            <person name="Floudas D."/>
            <person name="Sun H."/>
            <person name="Yadav J.S."/>
            <person name="Pangilinan J."/>
            <person name="Larsson K.H."/>
            <person name="Matsuura K."/>
            <person name="Barry K."/>
            <person name="Labutti K."/>
            <person name="Kuo R."/>
            <person name="Ohm R.A."/>
            <person name="Bhattacharya S.S."/>
            <person name="Shirouzu T."/>
            <person name="Yoshinaga Y."/>
            <person name="Martin F.M."/>
            <person name="Grigoriev I.V."/>
            <person name="Hibbett D.S."/>
        </authorList>
    </citation>
    <scope>NUCLEOTIDE SEQUENCE [LARGE SCALE GENOMIC DNA]</scope>
    <source>
        <strain evidence="3 4">HHB12029</strain>
    </source>
</reference>
<feature type="transmembrane region" description="Helical" evidence="2">
    <location>
        <begin position="13"/>
        <end position="36"/>
    </location>
</feature>
<keyword evidence="4" id="KW-1185">Reference proteome</keyword>
<keyword evidence="2" id="KW-1133">Transmembrane helix</keyword>
<dbReference type="EMBL" id="KV426172">
    <property type="protein sequence ID" value="KZV85897.1"/>
    <property type="molecule type" value="Genomic_DNA"/>
</dbReference>
<evidence type="ECO:0000313" key="3">
    <source>
        <dbReference type="EMBL" id="KZV85897.1"/>
    </source>
</evidence>
<feature type="region of interest" description="Disordered" evidence="1">
    <location>
        <begin position="45"/>
        <end position="65"/>
    </location>
</feature>
<dbReference type="Proteomes" id="UP000077266">
    <property type="component" value="Unassembled WGS sequence"/>
</dbReference>
<feature type="compositionally biased region" description="Gly residues" evidence="1">
    <location>
        <begin position="127"/>
        <end position="141"/>
    </location>
</feature>
<dbReference type="InParanoid" id="A0A165E240"/>
<gene>
    <name evidence="3" type="ORF">EXIGLDRAFT_775091</name>
</gene>
<dbReference type="AlphaFoldDB" id="A0A165E240"/>
<protein>
    <submittedName>
        <fullName evidence="3">Uncharacterized protein</fullName>
    </submittedName>
</protein>
<evidence type="ECO:0000256" key="1">
    <source>
        <dbReference type="SAM" id="MobiDB-lite"/>
    </source>
</evidence>
<evidence type="ECO:0000256" key="2">
    <source>
        <dbReference type="SAM" id="Phobius"/>
    </source>
</evidence>
<organism evidence="3 4">
    <name type="scientific">Exidia glandulosa HHB12029</name>
    <dbReference type="NCBI Taxonomy" id="1314781"/>
    <lineage>
        <taxon>Eukaryota</taxon>
        <taxon>Fungi</taxon>
        <taxon>Dikarya</taxon>
        <taxon>Basidiomycota</taxon>
        <taxon>Agaricomycotina</taxon>
        <taxon>Agaricomycetes</taxon>
        <taxon>Auriculariales</taxon>
        <taxon>Exidiaceae</taxon>
        <taxon>Exidia</taxon>
    </lineage>
</organism>
<sequence length="206" mass="21753">MSINASVTGGGSLAIYVGFGVGLAALGVVIAGYWLLRRATRLREQNTPPTTNHPIDPTLSPYGRSPSLEAAAQEVDLRPRLKMDLTMDKERRDSLHPYTIRPSRSSHGGNVSPPHPKAICARRGDSAGVGGDNSVGGGNGSVGTHSHRRSLAPETDVAELAQLGAEARRAGFSVPALVQSLRLIDHNHDVEEAGSRRGPPVYSGLE</sequence>
<proteinExistence type="predicted"/>
<accession>A0A165E240</accession>
<evidence type="ECO:0000313" key="4">
    <source>
        <dbReference type="Proteomes" id="UP000077266"/>
    </source>
</evidence>